<reference evidence="1" key="1">
    <citation type="submission" date="2016-10" db="EMBL/GenBank/DDBJ databases">
        <authorList>
            <person name="de Groot N.N."/>
        </authorList>
    </citation>
    <scope>NUCLEOTIDE SEQUENCE</scope>
</reference>
<dbReference type="InterPro" id="IPR036388">
    <property type="entry name" value="WH-like_DNA-bd_sf"/>
</dbReference>
<evidence type="ECO:0000313" key="1">
    <source>
        <dbReference type="EMBL" id="SFV79544.1"/>
    </source>
</evidence>
<dbReference type="SUPFAM" id="SSF46785">
    <property type="entry name" value="Winged helix' DNA-binding domain"/>
    <property type="match status" value="1"/>
</dbReference>
<dbReference type="Gene3D" id="1.10.10.10">
    <property type="entry name" value="Winged helix-like DNA-binding domain superfamily/Winged helix DNA-binding domain"/>
    <property type="match status" value="1"/>
</dbReference>
<proteinExistence type="predicted"/>
<dbReference type="EMBL" id="FPHS01000236">
    <property type="protein sequence ID" value="SFV79544.1"/>
    <property type="molecule type" value="Genomic_DNA"/>
</dbReference>
<protein>
    <recommendedName>
        <fullName evidence="2">HTH marR-type domain-containing protein</fullName>
    </recommendedName>
</protein>
<sequence length="97" mass="11233">MKALERLFKLREALYEQETELGIQDYSDIERSVLEFVSNQKQTTISEILKHPYFSKISLSTVNRVVAKLLSVGVIKSHQATDDKRKMHLSFCLENCN</sequence>
<dbReference type="InterPro" id="IPR036390">
    <property type="entry name" value="WH_DNA-bd_sf"/>
</dbReference>
<evidence type="ECO:0008006" key="2">
    <source>
        <dbReference type="Google" id="ProtNLM"/>
    </source>
</evidence>
<accession>A0A1W1DEB7</accession>
<dbReference type="AlphaFoldDB" id="A0A1W1DEB7"/>
<organism evidence="1">
    <name type="scientific">hydrothermal vent metagenome</name>
    <dbReference type="NCBI Taxonomy" id="652676"/>
    <lineage>
        <taxon>unclassified sequences</taxon>
        <taxon>metagenomes</taxon>
        <taxon>ecological metagenomes</taxon>
    </lineage>
</organism>
<gene>
    <name evidence="1" type="ORF">MNB_SUP05-11-619</name>
</gene>
<name>A0A1W1DEB7_9ZZZZ</name>